<evidence type="ECO:0000313" key="11">
    <source>
        <dbReference type="Proteomes" id="UP000593562"/>
    </source>
</evidence>
<name>A0A7J7CDW2_TRIWF</name>
<dbReference type="Gene3D" id="4.10.280.10">
    <property type="entry name" value="Helix-loop-helix DNA-binding domain"/>
    <property type="match status" value="1"/>
</dbReference>
<keyword evidence="6" id="KW-0539">Nucleus</keyword>
<evidence type="ECO:0000256" key="5">
    <source>
        <dbReference type="ARBA" id="ARBA00023163"/>
    </source>
</evidence>
<dbReference type="AlphaFoldDB" id="A0A7J7CDW2"/>
<dbReference type="InterPro" id="IPR036638">
    <property type="entry name" value="HLH_DNA-bd_sf"/>
</dbReference>
<evidence type="ECO:0000256" key="3">
    <source>
        <dbReference type="ARBA" id="ARBA00023015"/>
    </source>
</evidence>
<dbReference type="GO" id="GO:0000981">
    <property type="term" value="F:DNA-binding transcription factor activity, RNA polymerase II-specific"/>
    <property type="evidence" value="ECO:0007669"/>
    <property type="project" value="TreeGrafter"/>
</dbReference>
<proteinExistence type="predicted"/>
<feature type="coiled-coil region" evidence="7">
    <location>
        <begin position="75"/>
        <end position="102"/>
    </location>
</feature>
<dbReference type="Pfam" id="PF00010">
    <property type="entry name" value="HLH"/>
    <property type="match status" value="1"/>
</dbReference>
<evidence type="ECO:0000256" key="6">
    <source>
        <dbReference type="ARBA" id="ARBA00023242"/>
    </source>
</evidence>
<sequence length="210" mass="23404">MDDVNSASYNKGKIPWRESHVQNPNESSANDIDQKAMHRQVERQRRQEMAALYASLRSLLPLEYIKGKRSTSDHMNEAVNYIQNLKSKIRELGAKRDELKRWCNFDSQSGSSNENSPSSLVVVQPSLGGLEISFSGGFGDRQYSTLSRVIELLLEEGVCVVNCVSTRVNERLLHTVQTEAIDPASFSLSSLQQKLTSVIFSSSSSSMASK</sequence>
<dbReference type="SUPFAM" id="SSF47459">
    <property type="entry name" value="HLH, helix-loop-helix DNA-binding domain"/>
    <property type="match status" value="1"/>
</dbReference>
<dbReference type="GO" id="GO:0090575">
    <property type="term" value="C:RNA polymerase II transcription regulator complex"/>
    <property type="evidence" value="ECO:0007669"/>
    <property type="project" value="TreeGrafter"/>
</dbReference>
<protein>
    <recommendedName>
        <fullName evidence="9">BHLH domain-containing protein</fullName>
    </recommendedName>
</protein>
<dbReference type="GO" id="GO:0046983">
    <property type="term" value="F:protein dimerization activity"/>
    <property type="evidence" value="ECO:0007669"/>
    <property type="project" value="InterPro"/>
</dbReference>
<dbReference type="CDD" id="cd18914">
    <property type="entry name" value="bHLH_AtORG2_like"/>
    <property type="match status" value="1"/>
</dbReference>
<reference evidence="10 11" key="1">
    <citation type="journal article" date="2020" name="Nat. Commun.">
        <title>Genome of Tripterygium wilfordii and identification of cytochrome P450 involved in triptolide biosynthesis.</title>
        <authorList>
            <person name="Tu L."/>
            <person name="Su P."/>
            <person name="Zhang Z."/>
            <person name="Gao L."/>
            <person name="Wang J."/>
            <person name="Hu T."/>
            <person name="Zhou J."/>
            <person name="Zhang Y."/>
            <person name="Zhao Y."/>
            <person name="Liu Y."/>
            <person name="Song Y."/>
            <person name="Tong Y."/>
            <person name="Lu Y."/>
            <person name="Yang J."/>
            <person name="Xu C."/>
            <person name="Jia M."/>
            <person name="Peters R.J."/>
            <person name="Huang L."/>
            <person name="Gao W."/>
        </authorList>
    </citation>
    <scope>NUCLEOTIDE SEQUENCE [LARGE SCALE GENOMIC DNA]</scope>
    <source>
        <strain evidence="11">cv. XIE 37</strain>
        <tissue evidence="10">Leaf</tissue>
    </source>
</reference>
<feature type="domain" description="BHLH" evidence="9">
    <location>
        <begin position="33"/>
        <end position="85"/>
    </location>
</feature>
<dbReference type="InParanoid" id="A0A7J7CDW2"/>
<dbReference type="OrthoDB" id="1935281at2759"/>
<dbReference type="SMART" id="SM00353">
    <property type="entry name" value="HLH"/>
    <property type="match status" value="1"/>
</dbReference>
<feature type="region of interest" description="Disordered" evidence="8">
    <location>
        <begin position="1"/>
        <end position="35"/>
    </location>
</feature>
<gene>
    <name evidence="10" type="ORF">HS088_TW18G01007</name>
</gene>
<comment type="subcellular location">
    <subcellularLocation>
        <location evidence="1">Nucleus</location>
    </subcellularLocation>
</comment>
<evidence type="ECO:0000256" key="4">
    <source>
        <dbReference type="ARBA" id="ARBA00023125"/>
    </source>
</evidence>
<dbReference type="GO" id="GO:0000977">
    <property type="term" value="F:RNA polymerase II transcription regulatory region sequence-specific DNA binding"/>
    <property type="evidence" value="ECO:0007669"/>
    <property type="project" value="TreeGrafter"/>
</dbReference>
<accession>A0A7J7CDW2</accession>
<dbReference type="PANTHER" id="PTHR13935:SF106">
    <property type="entry name" value="ACHAETE-SCUTE COMPLEX PROTEIN T5-RELATED"/>
    <property type="match status" value="1"/>
</dbReference>
<evidence type="ECO:0000256" key="1">
    <source>
        <dbReference type="ARBA" id="ARBA00004123"/>
    </source>
</evidence>
<keyword evidence="11" id="KW-1185">Reference proteome</keyword>
<dbReference type="FunFam" id="4.10.280.10:FF:000085">
    <property type="entry name" value="Transcription factor bHLH126"/>
    <property type="match status" value="1"/>
</dbReference>
<dbReference type="EMBL" id="JAAARO010000018">
    <property type="protein sequence ID" value="KAF5732313.1"/>
    <property type="molecule type" value="Genomic_DNA"/>
</dbReference>
<evidence type="ECO:0000313" key="10">
    <source>
        <dbReference type="EMBL" id="KAF5732313.1"/>
    </source>
</evidence>
<dbReference type="PROSITE" id="PS50888">
    <property type="entry name" value="BHLH"/>
    <property type="match status" value="1"/>
</dbReference>
<keyword evidence="7" id="KW-0175">Coiled coil</keyword>
<keyword evidence="4" id="KW-0238">DNA-binding</keyword>
<comment type="caution">
    <text evidence="10">The sequence shown here is derived from an EMBL/GenBank/DDBJ whole genome shotgun (WGS) entry which is preliminary data.</text>
</comment>
<keyword evidence="5" id="KW-0804">Transcription</keyword>
<dbReference type="FunCoup" id="A0A7J7CDW2">
    <property type="interactions" value="116"/>
</dbReference>
<dbReference type="InterPro" id="IPR011598">
    <property type="entry name" value="bHLH_dom"/>
</dbReference>
<keyword evidence="3" id="KW-0805">Transcription regulation</keyword>
<evidence type="ECO:0000256" key="2">
    <source>
        <dbReference type="ARBA" id="ARBA00011738"/>
    </source>
</evidence>
<evidence type="ECO:0000256" key="8">
    <source>
        <dbReference type="SAM" id="MobiDB-lite"/>
    </source>
</evidence>
<comment type="subunit">
    <text evidence="2">Homodimer.</text>
</comment>
<organism evidence="10 11">
    <name type="scientific">Tripterygium wilfordii</name>
    <name type="common">Thunder God vine</name>
    <dbReference type="NCBI Taxonomy" id="458696"/>
    <lineage>
        <taxon>Eukaryota</taxon>
        <taxon>Viridiplantae</taxon>
        <taxon>Streptophyta</taxon>
        <taxon>Embryophyta</taxon>
        <taxon>Tracheophyta</taxon>
        <taxon>Spermatophyta</taxon>
        <taxon>Magnoliopsida</taxon>
        <taxon>eudicotyledons</taxon>
        <taxon>Gunneridae</taxon>
        <taxon>Pentapetalae</taxon>
        <taxon>rosids</taxon>
        <taxon>fabids</taxon>
        <taxon>Celastrales</taxon>
        <taxon>Celastraceae</taxon>
        <taxon>Tripterygium</taxon>
    </lineage>
</organism>
<evidence type="ECO:0000259" key="9">
    <source>
        <dbReference type="PROSITE" id="PS50888"/>
    </source>
</evidence>
<dbReference type="InterPro" id="IPR015660">
    <property type="entry name" value="MASH1/Ascl1a-like"/>
</dbReference>
<feature type="compositionally biased region" description="Polar residues" evidence="8">
    <location>
        <begin position="21"/>
        <end position="31"/>
    </location>
</feature>
<evidence type="ECO:0000256" key="7">
    <source>
        <dbReference type="SAM" id="Coils"/>
    </source>
</evidence>
<dbReference type="Proteomes" id="UP000593562">
    <property type="component" value="Unassembled WGS sequence"/>
</dbReference>
<dbReference type="PANTHER" id="PTHR13935">
    <property type="entry name" value="ACHAETE-SCUTE TRANSCRIPTION FACTOR-RELATED"/>
    <property type="match status" value="1"/>
</dbReference>